<keyword evidence="2" id="KW-1185">Reference proteome</keyword>
<reference evidence="1 2" key="1">
    <citation type="submission" date="2017-05" db="EMBL/GenBank/DDBJ databases">
        <authorList>
            <person name="Varghese N."/>
            <person name="Submissions S."/>
        </authorList>
    </citation>
    <scope>NUCLEOTIDE SEQUENCE [LARGE SCALE GENOMIC DNA]</scope>
    <source>
        <strain evidence="1 2">DSM 45474</strain>
    </source>
</reference>
<evidence type="ECO:0000313" key="1">
    <source>
        <dbReference type="EMBL" id="SMO77681.1"/>
    </source>
</evidence>
<proteinExistence type="predicted"/>
<dbReference type="SUPFAM" id="SSF51735">
    <property type="entry name" value="NAD(P)-binding Rossmann-fold domains"/>
    <property type="match status" value="1"/>
</dbReference>
<organism evidence="1 2">
    <name type="scientific">Melghirimyces algeriensis</name>
    <dbReference type="NCBI Taxonomy" id="910412"/>
    <lineage>
        <taxon>Bacteria</taxon>
        <taxon>Bacillati</taxon>
        <taxon>Bacillota</taxon>
        <taxon>Bacilli</taxon>
        <taxon>Bacillales</taxon>
        <taxon>Thermoactinomycetaceae</taxon>
        <taxon>Melghirimyces</taxon>
    </lineage>
</organism>
<gene>
    <name evidence="1" type="ORF">SAMN06264849_107112</name>
</gene>
<sequence>MSRRKYLLLLTYTRNQIVEKLQQVMNKSLSARSLSKWMLRGMGWFYIDMREMVELYYLYNHRFVLDTKKYEKYIGSLPVTELEEGLRETVNAKQQGM</sequence>
<dbReference type="EMBL" id="FXTI01000007">
    <property type="protein sequence ID" value="SMO77681.1"/>
    <property type="molecule type" value="Genomic_DNA"/>
</dbReference>
<dbReference type="AlphaFoldDB" id="A0A521E2W9"/>
<dbReference type="RefSeq" id="WP_142505918.1">
    <property type="nucleotide sequence ID" value="NZ_FXTI01000007.1"/>
</dbReference>
<evidence type="ECO:0000313" key="2">
    <source>
        <dbReference type="Proteomes" id="UP000315636"/>
    </source>
</evidence>
<dbReference type="OrthoDB" id="112777at2"/>
<dbReference type="InterPro" id="IPR036291">
    <property type="entry name" value="NAD(P)-bd_dom_sf"/>
</dbReference>
<dbReference type="Proteomes" id="UP000315636">
    <property type="component" value="Unassembled WGS sequence"/>
</dbReference>
<protein>
    <submittedName>
        <fullName evidence="1">Uncharacterized protein</fullName>
    </submittedName>
</protein>
<name>A0A521E2W9_9BACL</name>
<accession>A0A521E2W9</accession>